<sequence>MKLLENDYKNFNRSNPDKGRGDLKMAILSLTEIPPKKNNVSAFYCLISATEPVIEHLKPDNLSSITYRRGMVFNR</sequence>
<evidence type="ECO:0000313" key="1">
    <source>
        <dbReference type="EMBL" id="GFQ72018.1"/>
    </source>
</evidence>
<keyword evidence="2" id="KW-1185">Reference proteome</keyword>
<accession>A0A8X6KHF2</accession>
<dbReference type="Proteomes" id="UP000887116">
    <property type="component" value="Unassembled WGS sequence"/>
</dbReference>
<dbReference type="EMBL" id="BMAO01001267">
    <property type="protein sequence ID" value="GFQ72018.1"/>
    <property type="molecule type" value="Genomic_DNA"/>
</dbReference>
<gene>
    <name evidence="1" type="ORF">TNCT_418351</name>
</gene>
<proteinExistence type="predicted"/>
<comment type="caution">
    <text evidence="1">The sequence shown here is derived from an EMBL/GenBank/DDBJ whole genome shotgun (WGS) entry which is preliminary data.</text>
</comment>
<reference evidence="1" key="1">
    <citation type="submission" date="2020-07" db="EMBL/GenBank/DDBJ databases">
        <title>Multicomponent nature underlies the extraordinary mechanical properties of spider dragline silk.</title>
        <authorList>
            <person name="Kono N."/>
            <person name="Nakamura H."/>
            <person name="Mori M."/>
            <person name="Yoshida Y."/>
            <person name="Ohtoshi R."/>
            <person name="Malay A.D."/>
            <person name="Moran D.A.P."/>
            <person name="Tomita M."/>
            <person name="Numata K."/>
            <person name="Arakawa K."/>
        </authorList>
    </citation>
    <scope>NUCLEOTIDE SEQUENCE</scope>
</reference>
<evidence type="ECO:0000313" key="2">
    <source>
        <dbReference type="Proteomes" id="UP000887116"/>
    </source>
</evidence>
<dbReference type="AlphaFoldDB" id="A0A8X6KHF2"/>
<name>A0A8X6KHF2_TRICU</name>
<organism evidence="1 2">
    <name type="scientific">Trichonephila clavata</name>
    <name type="common">Joro spider</name>
    <name type="synonym">Nephila clavata</name>
    <dbReference type="NCBI Taxonomy" id="2740835"/>
    <lineage>
        <taxon>Eukaryota</taxon>
        <taxon>Metazoa</taxon>
        <taxon>Ecdysozoa</taxon>
        <taxon>Arthropoda</taxon>
        <taxon>Chelicerata</taxon>
        <taxon>Arachnida</taxon>
        <taxon>Araneae</taxon>
        <taxon>Araneomorphae</taxon>
        <taxon>Entelegynae</taxon>
        <taxon>Araneoidea</taxon>
        <taxon>Nephilidae</taxon>
        <taxon>Trichonephila</taxon>
    </lineage>
</organism>
<protein>
    <submittedName>
        <fullName evidence="1">Uncharacterized protein</fullName>
    </submittedName>
</protein>